<evidence type="ECO:0000256" key="2">
    <source>
        <dbReference type="PIRSR" id="PIRSR601461-2"/>
    </source>
</evidence>
<name>A0A016SPM5_9BILA</name>
<gene>
    <name evidence="4" type="primary">Acey_s0195.g1492</name>
    <name evidence="4" type="ORF">Y032_0195g1492</name>
</gene>
<dbReference type="Pfam" id="PF00026">
    <property type="entry name" value="Asp"/>
    <property type="match status" value="1"/>
</dbReference>
<dbReference type="GO" id="GO:0004190">
    <property type="term" value="F:aspartic-type endopeptidase activity"/>
    <property type="evidence" value="ECO:0007669"/>
    <property type="project" value="InterPro"/>
</dbReference>
<keyword evidence="5" id="KW-1185">Reference proteome</keyword>
<comment type="similarity">
    <text evidence="1">Belongs to the peptidase A1 family.</text>
</comment>
<protein>
    <recommendedName>
        <fullName evidence="3">Peptidase A1 domain-containing protein</fullName>
    </recommendedName>
</protein>
<dbReference type="Gene3D" id="2.40.70.10">
    <property type="entry name" value="Acid Proteases"/>
    <property type="match status" value="2"/>
</dbReference>
<feature type="domain" description="Peptidase A1" evidence="3">
    <location>
        <begin position="1"/>
        <end position="245"/>
    </location>
</feature>
<dbReference type="PROSITE" id="PS51767">
    <property type="entry name" value="PEPTIDASE_A1"/>
    <property type="match status" value="1"/>
</dbReference>
<dbReference type="GO" id="GO:0005764">
    <property type="term" value="C:lysosome"/>
    <property type="evidence" value="ECO:0007669"/>
    <property type="project" value="TreeGrafter"/>
</dbReference>
<evidence type="ECO:0000259" key="3">
    <source>
        <dbReference type="PROSITE" id="PS51767"/>
    </source>
</evidence>
<dbReference type="InterPro" id="IPR021109">
    <property type="entry name" value="Peptidase_aspartic_dom_sf"/>
</dbReference>
<organism evidence="4 5">
    <name type="scientific">Ancylostoma ceylanicum</name>
    <dbReference type="NCBI Taxonomy" id="53326"/>
    <lineage>
        <taxon>Eukaryota</taxon>
        <taxon>Metazoa</taxon>
        <taxon>Ecdysozoa</taxon>
        <taxon>Nematoda</taxon>
        <taxon>Chromadorea</taxon>
        <taxon>Rhabditida</taxon>
        <taxon>Rhabditina</taxon>
        <taxon>Rhabditomorpha</taxon>
        <taxon>Strongyloidea</taxon>
        <taxon>Ancylostomatidae</taxon>
        <taxon>Ancylostomatinae</taxon>
        <taxon>Ancylostoma</taxon>
    </lineage>
</organism>
<dbReference type="SUPFAM" id="SSF50630">
    <property type="entry name" value="Acid proteases"/>
    <property type="match status" value="1"/>
</dbReference>
<dbReference type="CDD" id="cd05471">
    <property type="entry name" value="pepsin_like"/>
    <property type="match status" value="1"/>
</dbReference>
<dbReference type="InterPro" id="IPR001461">
    <property type="entry name" value="Aspartic_peptidase_A1"/>
</dbReference>
<dbReference type="GO" id="GO:0006508">
    <property type="term" value="P:proteolysis"/>
    <property type="evidence" value="ECO:0007669"/>
    <property type="project" value="InterPro"/>
</dbReference>
<dbReference type="AlphaFoldDB" id="A0A016SPM5"/>
<dbReference type="PANTHER" id="PTHR47966">
    <property type="entry name" value="BETA-SITE APP-CLEAVING ENZYME, ISOFORM A-RELATED"/>
    <property type="match status" value="1"/>
</dbReference>
<accession>A0A016SPM5</accession>
<dbReference type="EMBL" id="JARK01001531">
    <property type="protein sequence ID" value="EYB92341.1"/>
    <property type="molecule type" value="Genomic_DNA"/>
</dbReference>
<dbReference type="PANTHER" id="PTHR47966:SF8">
    <property type="entry name" value="ASPARTIC PROTEASE 1-RELATED"/>
    <property type="match status" value="1"/>
</dbReference>
<dbReference type="OrthoDB" id="5790032at2759"/>
<comment type="caution">
    <text evidence="4">The sequence shown here is derived from an EMBL/GenBank/DDBJ whole genome shotgun (WGS) entry which is preliminary data.</text>
</comment>
<sequence length="252" mass="27900">MDTGSSVIWLIDGACTHPICNGYSNSGRTKNKFHYDKSSTFKRTSDAFSLNYGTGWVSGFTGVDDISYGTYAVKQQQIGVANSLGPFFGTAPMDGVFGLGFNQYPNLNAPMPTVAQSMHRQQFTVWMNRRAISDTGTTWIGVPTAVLNNILWQTQAWWDPNRRLYIIPCSKMWTLPPMIFNVAGQRFTVPSVQYVLDLSLGNGQCVMAMLAVDSAAFGAQFILGQPFIRTFCQTYDIANKRIGISVARPQTK</sequence>
<evidence type="ECO:0000313" key="5">
    <source>
        <dbReference type="Proteomes" id="UP000024635"/>
    </source>
</evidence>
<evidence type="ECO:0000256" key="1">
    <source>
        <dbReference type="ARBA" id="ARBA00007447"/>
    </source>
</evidence>
<reference evidence="5" key="1">
    <citation type="journal article" date="2015" name="Nat. Genet.">
        <title>The genome and transcriptome of the zoonotic hookworm Ancylostoma ceylanicum identify infection-specific gene families.</title>
        <authorList>
            <person name="Schwarz E.M."/>
            <person name="Hu Y."/>
            <person name="Antoshechkin I."/>
            <person name="Miller M.M."/>
            <person name="Sternberg P.W."/>
            <person name="Aroian R.V."/>
        </authorList>
    </citation>
    <scope>NUCLEOTIDE SEQUENCE</scope>
    <source>
        <strain evidence="5">HY135</strain>
    </source>
</reference>
<feature type="disulfide bond" evidence="2">
    <location>
        <begin position="169"/>
        <end position="205"/>
    </location>
</feature>
<dbReference type="InterPro" id="IPR033121">
    <property type="entry name" value="PEPTIDASE_A1"/>
</dbReference>
<evidence type="ECO:0000313" key="4">
    <source>
        <dbReference type="EMBL" id="EYB92341.1"/>
    </source>
</evidence>
<dbReference type="InterPro" id="IPR034164">
    <property type="entry name" value="Pepsin-like_dom"/>
</dbReference>
<dbReference type="Proteomes" id="UP000024635">
    <property type="component" value="Unassembled WGS sequence"/>
</dbReference>
<proteinExistence type="inferred from homology"/>
<keyword evidence="2" id="KW-1015">Disulfide bond</keyword>